<accession>A0ABW5N5M3</accession>
<evidence type="ECO:0000256" key="4">
    <source>
        <dbReference type="PROSITE-ProRule" id="PRU00335"/>
    </source>
</evidence>
<dbReference type="PANTHER" id="PTHR47506">
    <property type="entry name" value="TRANSCRIPTIONAL REGULATORY PROTEIN"/>
    <property type="match status" value="1"/>
</dbReference>
<dbReference type="Gene3D" id="1.10.357.10">
    <property type="entry name" value="Tetracycline Repressor, domain 2"/>
    <property type="match status" value="1"/>
</dbReference>
<dbReference type="SUPFAM" id="SSF48498">
    <property type="entry name" value="Tetracyclin repressor-like, C-terminal domain"/>
    <property type="match status" value="1"/>
</dbReference>
<evidence type="ECO:0000256" key="3">
    <source>
        <dbReference type="ARBA" id="ARBA00023163"/>
    </source>
</evidence>
<dbReference type="InterPro" id="IPR001647">
    <property type="entry name" value="HTH_TetR"/>
</dbReference>
<keyword evidence="7" id="KW-1185">Reference proteome</keyword>
<name>A0ABW5N5M3_9FLAO</name>
<dbReference type="EMBL" id="JBHULX010000007">
    <property type="protein sequence ID" value="MFD2590830.1"/>
    <property type="molecule type" value="Genomic_DNA"/>
</dbReference>
<keyword evidence="2 4" id="KW-0238">DNA-binding</keyword>
<evidence type="ECO:0000259" key="5">
    <source>
        <dbReference type="PROSITE" id="PS50977"/>
    </source>
</evidence>
<dbReference type="InterPro" id="IPR011075">
    <property type="entry name" value="TetR_C"/>
</dbReference>
<evidence type="ECO:0000256" key="2">
    <source>
        <dbReference type="ARBA" id="ARBA00023125"/>
    </source>
</evidence>
<dbReference type="InterPro" id="IPR036271">
    <property type="entry name" value="Tet_transcr_reg_TetR-rel_C_sf"/>
</dbReference>
<comment type="caution">
    <text evidence="6">The sequence shown here is derived from an EMBL/GenBank/DDBJ whole genome shotgun (WGS) entry which is preliminary data.</text>
</comment>
<sequence length="193" mass="22004">MPRVKLFKEEEVLHKAVELFWKKGYHATSIQDLVTFLGINRASLYDTFGGKRSLFDKALTMYRKTNMERTRTFLHSHDQVKTGFRRLFEIVLDEAVCDSDKKGCFVVNATTELVSVDKEISEKLKDNQKTMENVFYEYLLSGVKTGEISDKKDLKTISSLIYTLMGGTQVIAKIASDKKKLQASIDMALSVLD</sequence>
<gene>
    <name evidence="6" type="ORF">ACFSTE_08300</name>
</gene>
<dbReference type="Pfam" id="PF16925">
    <property type="entry name" value="TetR_C_13"/>
    <property type="match status" value="1"/>
</dbReference>
<dbReference type="Proteomes" id="UP001597459">
    <property type="component" value="Unassembled WGS sequence"/>
</dbReference>
<keyword evidence="3" id="KW-0804">Transcription</keyword>
<dbReference type="Gene3D" id="1.10.10.60">
    <property type="entry name" value="Homeodomain-like"/>
    <property type="match status" value="1"/>
</dbReference>
<protein>
    <submittedName>
        <fullName evidence="6">TetR/AcrR family transcriptional regulator</fullName>
    </submittedName>
</protein>
<dbReference type="PROSITE" id="PS50977">
    <property type="entry name" value="HTH_TETR_2"/>
    <property type="match status" value="1"/>
</dbReference>
<dbReference type="PANTHER" id="PTHR47506:SF1">
    <property type="entry name" value="HTH-TYPE TRANSCRIPTIONAL REGULATOR YJDC"/>
    <property type="match status" value="1"/>
</dbReference>
<proteinExistence type="predicted"/>
<dbReference type="RefSeq" id="WP_378256637.1">
    <property type="nucleotide sequence ID" value="NZ_JBHSJV010000001.1"/>
</dbReference>
<evidence type="ECO:0000313" key="6">
    <source>
        <dbReference type="EMBL" id="MFD2590830.1"/>
    </source>
</evidence>
<evidence type="ECO:0000313" key="7">
    <source>
        <dbReference type="Proteomes" id="UP001597459"/>
    </source>
</evidence>
<dbReference type="Pfam" id="PF00440">
    <property type="entry name" value="TetR_N"/>
    <property type="match status" value="1"/>
</dbReference>
<feature type="domain" description="HTH tetR-type" evidence="5">
    <location>
        <begin position="6"/>
        <end position="66"/>
    </location>
</feature>
<dbReference type="InterPro" id="IPR009057">
    <property type="entry name" value="Homeodomain-like_sf"/>
</dbReference>
<reference evidence="7" key="1">
    <citation type="journal article" date="2019" name="Int. J. Syst. Evol. Microbiol.">
        <title>The Global Catalogue of Microorganisms (GCM) 10K type strain sequencing project: providing services to taxonomists for standard genome sequencing and annotation.</title>
        <authorList>
            <consortium name="The Broad Institute Genomics Platform"/>
            <consortium name="The Broad Institute Genome Sequencing Center for Infectious Disease"/>
            <person name="Wu L."/>
            <person name="Ma J."/>
        </authorList>
    </citation>
    <scope>NUCLEOTIDE SEQUENCE [LARGE SCALE GENOMIC DNA]</scope>
    <source>
        <strain evidence="7">KCTC 42423</strain>
    </source>
</reference>
<dbReference type="PRINTS" id="PR00455">
    <property type="entry name" value="HTHTETR"/>
</dbReference>
<organism evidence="6 7">
    <name type="scientific">Aquimarina hainanensis</name>
    <dbReference type="NCBI Taxonomy" id="1578017"/>
    <lineage>
        <taxon>Bacteria</taxon>
        <taxon>Pseudomonadati</taxon>
        <taxon>Bacteroidota</taxon>
        <taxon>Flavobacteriia</taxon>
        <taxon>Flavobacteriales</taxon>
        <taxon>Flavobacteriaceae</taxon>
        <taxon>Aquimarina</taxon>
    </lineage>
</organism>
<feature type="DNA-binding region" description="H-T-H motif" evidence="4">
    <location>
        <begin position="29"/>
        <end position="48"/>
    </location>
</feature>
<evidence type="ECO:0000256" key="1">
    <source>
        <dbReference type="ARBA" id="ARBA00023015"/>
    </source>
</evidence>
<dbReference type="SUPFAM" id="SSF46689">
    <property type="entry name" value="Homeodomain-like"/>
    <property type="match status" value="1"/>
</dbReference>
<keyword evidence="1" id="KW-0805">Transcription regulation</keyword>